<reference evidence="2 3" key="1">
    <citation type="journal article" date="2013" name="ISME J.">
        <title>By their genes ye shall know them: genomic signatures of predatory bacteria.</title>
        <authorList>
            <person name="Pasternak Z."/>
            <person name="Pietrokovski S."/>
            <person name="Rotem O."/>
            <person name="Gophna U."/>
            <person name="Lurie-Weinberger M.N."/>
            <person name="Jurkevitch E."/>
        </authorList>
    </citation>
    <scope>NUCLEOTIDE SEQUENCE [LARGE SCALE GENOMIC DNA]</scope>
    <source>
        <strain evidence="2">EPB</strain>
    </source>
</reference>
<dbReference type="Proteomes" id="UP000011932">
    <property type="component" value="Chromosome"/>
</dbReference>
<dbReference type="KEGG" id="man:A11S_601"/>
<evidence type="ECO:0000313" key="2">
    <source>
        <dbReference type="EMBL" id="AGH97425.1"/>
    </source>
</evidence>
<proteinExistence type="predicted"/>
<sequence length="37" mass="4065">MMTQMMSHFHRAHDAKTPPDESHRGGVLNGDDGIVMG</sequence>
<dbReference type="EMBL" id="CP003538">
    <property type="protein sequence ID" value="AGH97425.1"/>
    <property type="molecule type" value="Genomic_DNA"/>
</dbReference>
<organism evidence="2 3">
    <name type="scientific">Micavibrio aeruginosavorus EPB</name>
    <dbReference type="NCBI Taxonomy" id="349215"/>
    <lineage>
        <taxon>Bacteria</taxon>
        <taxon>Pseudomonadati</taxon>
        <taxon>Bdellovibrionota</taxon>
        <taxon>Bdellovibrionia</taxon>
        <taxon>Bdellovibrionales</taxon>
        <taxon>Pseudobdellovibrionaceae</taxon>
        <taxon>Micavibrio</taxon>
    </lineage>
</organism>
<feature type="compositionally biased region" description="Basic and acidic residues" evidence="1">
    <location>
        <begin position="12"/>
        <end position="24"/>
    </location>
</feature>
<gene>
    <name evidence="2" type="ORF">A11S_601</name>
</gene>
<dbReference type="HOGENOM" id="CLU_3345896_0_0_5"/>
<name>M4VG07_9BACT</name>
<protein>
    <submittedName>
        <fullName evidence="2">Uncharacterized protein</fullName>
    </submittedName>
</protein>
<dbReference type="AlphaFoldDB" id="M4VG07"/>
<evidence type="ECO:0000313" key="3">
    <source>
        <dbReference type="Proteomes" id="UP000011932"/>
    </source>
</evidence>
<evidence type="ECO:0000256" key="1">
    <source>
        <dbReference type="SAM" id="MobiDB-lite"/>
    </source>
</evidence>
<accession>M4VG07</accession>
<feature type="region of interest" description="Disordered" evidence="1">
    <location>
        <begin position="1"/>
        <end position="37"/>
    </location>
</feature>